<feature type="region of interest" description="Disordered" evidence="4">
    <location>
        <begin position="1"/>
        <end position="29"/>
    </location>
</feature>
<keyword evidence="5" id="KW-0472">Membrane</keyword>
<evidence type="ECO:0000256" key="5">
    <source>
        <dbReference type="SAM" id="Phobius"/>
    </source>
</evidence>
<dbReference type="InterPro" id="IPR011016">
    <property type="entry name" value="Znf_RING-CH"/>
</dbReference>
<dbReference type="GO" id="GO:0004842">
    <property type="term" value="F:ubiquitin-protein transferase activity"/>
    <property type="evidence" value="ECO:0007669"/>
    <property type="project" value="TreeGrafter"/>
</dbReference>
<evidence type="ECO:0000313" key="8">
    <source>
        <dbReference type="Proteomes" id="UP000250321"/>
    </source>
</evidence>
<dbReference type="Pfam" id="PF12428">
    <property type="entry name" value="DUF3675"/>
    <property type="match status" value="1"/>
</dbReference>
<dbReference type="GO" id="GO:0016567">
    <property type="term" value="P:protein ubiquitination"/>
    <property type="evidence" value="ECO:0007669"/>
    <property type="project" value="TreeGrafter"/>
</dbReference>
<dbReference type="SUPFAM" id="SSF57850">
    <property type="entry name" value="RING/U-box"/>
    <property type="match status" value="1"/>
</dbReference>
<evidence type="ECO:0000256" key="1">
    <source>
        <dbReference type="ARBA" id="ARBA00022723"/>
    </source>
</evidence>
<dbReference type="Proteomes" id="UP000250321">
    <property type="component" value="Unassembled WGS sequence"/>
</dbReference>
<evidence type="ECO:0000259" key="6">
    <source>
        <dbReference type="PROSITE" id="PS51292"/>
    </source>
</evidence>
<keyword evidence="3" id="KW-0862">Zinc</keyword>
<evidence type="ECO:0000256" key="4">
    <source>
        <dbReference type="SAM" id="MobiDB-lite"/>
    </source>
</evidence>
<dbReference type="PROSITE" id="PS51292">
    <property type="entry name" value="ZF_RING_CH"/>
    <property type="match status" value="1"/>
</dbReference>
<name>A0A314YV91_PRUYE</name>
<evidence type="ECO:0000256" key="3">
    <source>
        <dbReference type="ARBA" id="ARBA00022833"/>
    </source>
</evidence>
<evidence type="ECO:0000313" key="7">
    <source>
        <dbReference type="EMBL" id="PQQ10067.1"/>
    </source>
</evidence>
<feature type="transmembrane region" description="Helical" evidence="5">
    <location>
        <begin position="201"/>
        <end position="222"/>
    </location>
</feature>
<dbReference type="STRING" id="2094558.A0A314YV91"/>
<dbReference type="InterPro" id="IPR033275">
    <property type="entry name" value="MARCH-like"/>
</dbReference>
<feature type="transmembrane region" description="Helical" evidence="5">
    <location>
        <begin position="166"/>
        <end position="186"/>
    </location>
</feature>
<keyword evidence="1" id="KW-0479">Metal-binding</keyword>
<protein>
    <recommendedName>
        <fullName evidence="6">RING-CH-type domain-containing protein</fullName>
    </recommendedName>
</protein>
<dbReference type="Gene3D" id="3.30.40.10">
    <property type="entry name" value="Zinc/RING finger domain, C3HC4 (zinc finger)"/>
    <property type="match status" value="1"/>
</dbReference>
<keyword evidence="2" id="KW-0863">Zinc-finger</keyword>
<keyword evidence="5" id="KW-1133">Transmembrane helix</keyword>
<feature type="compositionally biased region" description="Basic and acidic residues" evidence="4">
    <location>
        <begin position="1"/>
        <end position="13"/>
    </location>
</feature>
<dbReference type="OrthoDB" id="264354at2759"/>
<dbReference type="InterPro" id="IPR022143">
    <property type="entry name" value="DUF3675"/>
</dbReference>
<dbReference type="PANTHER" id="PTHR23012:SF215">
    <property type="entry name" value="RING_FYVE_PHD ZINC FINGER SUPERFAMILY PROTEIN"/>
    <property type="match status" value="1"/>
</dbReference>
<accession>A0A314YV91</accession>
<dbReference type="Pfam" id="PF12906">
    <property type="entry name" value="RINGv"/>
    <property type="match status" value="1"/>
</dbReference>
<sequence length="258" mass="28774">MENMSKDLEKAEGSEITGPSSTETTTNEVLDLNEDLEAGLAKTDEEHVQVDCRICQEEDFMDKLEAPCLCNGTLKFAHRDCIQRWINERLSMICEICKQPYQPDYTMVLPPPQDVQAEDVTIGIRDGYFTFNNTPMVAAVQAQRVAQIDAAAVEYMRRHQAYNARAFSGSAVCRIGAVICLAFLVVKDVYYFIENGEESDLVTIFCVMLGFFIPCYLLAWFAKALFCEQNQNEGDSAASLVAVASQPSVPIVSQSSMR</sequence>
<evidence type="ECO:0000256" key="2">
    <source>
        <dbReference type="ARBA" id="ARBA00022771"/>
    </source>
</evidence>
<comment type="caution">
    <text evidence="7">The sequence shown here is derived from an EMBL/GenBank/DDBJ whole genome shotgun (WGS) entry which is preliminary data.</text>
</comment>
<feature type="domain" description="RING-CH-type" evidence="6">
    <location>
        <begin position="44"/>
        <end position="104"/>
    </location>
</feature>
<proteinExistence type="predicted"/>
<dbReference type="AlphaFoldDB" id="A0A314YV91"/>
<dbReference type="GO" id="GO:0016020">
    <property type="term" value="C:membrane"/>
    <property type="evidence" value="ECO:0007669"/>
    <property type="project" value="TreeGrafter"/>
</dbReference>
<organism evidence="7 8">
    <name type="scientific">Prunus yedoensis var. nudiflora</name>
    <dbReference type="NCBI Taxonomy" id="2094558"/>
    <lineage>
        <taxon>Eukaryota</taxon>
        <taxon>Viridiplantae</taxon>
        <taxon>Streptophyta</taxon>
        <taxon>Embryophyta</taxon>
        <taxon>Tracheophyta</taxon>
        <taxon>Spermatophyta</taxon>
        <taxon>Magnoliopsida</taxon>
        <taxon>eudicotyledons</taxon>
        <taxon>Gunneridae</taxon>
        <taxon>Pentapetalae</taxon>
        <taxon>rosids</taxon>
        <taxon>fabids</taxon>
        <taxon>Rosales</taxon>
        <taxon>Rosaceae</taxon>
        <taxon>Amygdaloideae</taxon>
        <taxon>Amygdaleae</taxon>
        <taxon>Prunus</taxon>
    </lineage>
</organism>
<keyword evidence="8" id="KW-1185">Reference proteome</keyword>
<dbReference type="GO" id="GO:0008270">
    <property type="term" value="F:zinc ion binding"/>
    <property type="evidence" value="ECO:0007669"/>
    <property type="project" value="UniProtKB-KW"/>
</dbReference>
<reference evidence="7 8" key="1">
    <citation type="submission" date="2018-02" db="EMBL/GenBank/DDBJ databases">
        <title>Draft genome of wild Prunus yedoensis var. nudiflora.</title>
        <authorList>
            <person name="Baek S."/>
            <person name="Kim J.-H."/>
            <person name="Choi K."/>
            <person name="Kim G.-B."/>
            <person name="Cho A."/>
            <person name="Jang H."/>
            <person name="Shin C.-H."/>
            <person name="Yu H.-J."/>
            <person name="Mun J.-H."/>
        </authorList>
    </citation>
    <scope>NUCLEOTIDE SEQUENCE [LARGE SCALE GENOMIC DNA]</scope>
    <source>
        <strain evidence="8">cv. Jeju island</strain>
        <tissue evidence="7">Leaf</tissue>
    </source>
</reference>
<dbReference type="EMBL" id="PJQY01000548">
    <property type="protein sequence ID" value="PQQ10067.1"/>
    <property type="molecule type" value="Genomic_DNA"/>
</dbReference>
<feature type="compositionally biased region" description="Polar residues" evidence="4">
    <location>
        <begin position="17"/>
        <end position="28"/>
    </location>
</feature>
<dbReference type="InterPro" id="IPR013083">
    <property type="entry name" value="Znf_RING/FYVE/PHD"/>
</dbReference>
<dbReference type="CDD" id="cd16495">
    <property type="entry name" value="RING_CH-C4HC3_MARCH"/>
    <property type="match status" value="1"/>
</dbReference>
<dbReference type="SMART" id="SM00744">
    <property type="entry name" value="RINGv"/>
    <property type="match status" value="1"/>
</dbReference>
<keyword evidence="5" id="KW-0812">Transmembrane</keyword>
<dbReference type="PANTHER" id="PTHR23012">
    <property type="entry name" value="RING/FYVE/PHD ZINC FINGER DOMAIN-CONTAINING"/>
    <property type="match status" value="1"/>
</dbReference>
<gene>
    <name evidence="7" type="ORF">Pyn_38615</name>
</gene>